<dbReference type="Proteomes" id="UP000223071">
    <property type="component" value="Unassembled WGS sequence"/>
</dbReference>
<evidence type="ECO:0000259" key="14">
    <source>
        <dbReference type="PROSITE" id="PS51352"/>
    </source>
</evidence>
<evidence type="ECO:0000256" key="5">
    <source>
        <dbReference type="ARBA" id="ARBA00022862"/>
    </source>
</evidence>
<dbReference type="EMBL" id="PDJQ01000001">
    <property type="protein sequence ID" value="PFG75406.1"/>
    <property type="molecule type" value="Genomic_DNA"/>
</dbReference>
<dbReference type="AlphaFoldDB" id="A0A2A9HK90"/>
<dbReference type="GO" id="GO:0008379">
    <property type="term" value="F:thioredoxin peroxidase activity"/>
    <property type="evidence" value="ECO:0007669"/>
    <property type="project" value="TreeGrafter"/>
</dbReference>
<dbReference type="Pfam" id="PF00578">
    <property type="entry name" value="AhpC-TSA"/>
    <property type="match status" value="1"/>
</dbReference>
<dbReference type="FunFam" id="3.40.30.10:FF:000007">
    <property type="entry name" value="Thioredoxin-dependent thiol peroxidase"/>
    <property type="match status" value="1"/>
</dbReference>
<evidence type="ECO:0000256" key="7">
    <source>
        <dbReference type="ARBA" id="ARBA00023157"/>
    </source>
</evidence>
<keyword evidence="4" id="KW-0575">Peroxidase</keyword>
<comment type="subunit">
    <text evidence="2">Monomer.</text>
</comment>
<evidence type="ECO:0000256" key="12">
    <source>
        <dbReference type="ARBA" id="ARBA00049091"/>
    </source>
</evidence>
<evidence type="ECO:0000313" key="16">
    <source>
        <dbReference type="Proteomes" id="UP000223071"/>
    </source>
</evidence>
<evidence type="ECO:0000256" key="9">
    <source>
        <dbReference type="ARBA" id="ARBA00032824"/>
    </source>
</evidence>
<dbReference type="RefSeq" id="WP_098504725.1">
    <property type="nucleotide sequence ID" value="NZ_PDJQ01000001.1"/>
</dbReference>
<dbReference type="InterPro" id="IPR050924">
    <property type="entry name" value="Peroxiredoxin_BCP/PrxQ"/>
</dbReference>
<reference evidence="15 16" key="1">
    <citation type="submission" date="2017-09" db="EMBL/GenBank/DDBJ databases">
        <title>Sequencing the genomes of two abundant thermophiles in Great Basin hot springs: Thermocrinis jamiesonii and novel Chloroflexi Thermoflexus hugenholtzii.</title>
        <authorList>
            <person name="Hedlund B."/>
        </authorList>
    </citation>
    <scope>NUCLEOTIDE SEQUENCE [LARGE SCALE GENOMIC DNA]</scope>
    <source>
        <strain evidence="15 16">G233</strain>
    </source>
</reference>
<evidence type="ECO:0000256" key="1">
    <source>
        <dbReference type="ARBA" id="ARBA00003330"/>
    </source>
</evidence>
<dbReference type="SUPFAM" id="SSF52833">
    <property type="entry name" value="Thioredoxin-like"/>
    <property type="match status" value="1"/>
</dbReference>
<comment type="catalytic activity">
    <reaction evidence="12">
        <text>a hydroperoxide + [thioredoxin]-dithiol = an alcohol + [thioredoxin]-disulfide + H2O</text>
        <dbReference type="Rhea" id="RHEA:62620"/>
        <dbReference type="Rhea" id="RHEA-COMP:10698"/>
        <dbReference type="Rhea" id="RHEA-COMP:10700"/>
        <dbReference type="ChEBI" id="CHEBI:15377"/>
        <dbReference type="ChEBI" id="CHEBI:29950"/>
        <dbReference type="ChEBI" id="CHEBI:30879"/>
        <dbReference type="ChEBI" id="CHEBI:35924"/>
        <dbReference type="ChEBI" id="CHEBI:50058"/>
        <dbReference type="EC" id="1.11.1.24"/>
    </reaction>
</comment>
<dbReference type="PIRSF" id="PIRSF000239">
    <property type="entry name" value="AHPC"/>
    <property type="match status" value="1"/>
</dbReference>
<evidence type="ECO:0000256" key="11">
    <source>
        <dbReference type="ARBA" id="ARBA00041373"/>
    </source>
</evidence>
<dbReference type="GO" id="GO:0005737">
    <property type="term" value="C:cytoplasm"/>
    <property type="evidence" value="ECO:0007669"/>
    <property type="project" value="TreeGrafter"/>
</dbReference>
<name>A0A2A9HK90_TEPT2</name>
<comment type="caution">
    <text evidence="15">The sequence shown here is derived from an EMBL/GenBank/DDBJ whole genome shotgun (WGS) entry which is preliminary data.</text>
</comment>
<evidence type="ECO:0000256" key="2">
    <source>
        <dbReference type="ARBA" id="ARBA00011245"/>
    </source>
</evidence>
<evidence type="ECO:0000256" key="13">
    <source>
        <dbReference type="PIRSR" id="PIRSR000239-1"/>
    </source>
</evidence>
<dbReference type="InterPro" id="IPR024706">
    <property type="entry name" value="Peroxiredoxin_AhpC-typ"/>
</dbReference>
<evidence type="ECO:0000256" key="3">
    <source>
        <dbReference type="ARBA" id="ARBA00013017"/>
    </source>
</evidence>
<dbReference type="GO" id="GO:0034599">
    <property type="term" value="P:cellular response to oxidative stress"/>
    <property type="evidence" value="ECO:0007669"/>
    <property type="project" value="TreeGrafter"/>
</dbReference>
<protein>
    <recommendedName>
        <fullName evidence="3">thioredoxin-dependent peroxiredoxin</fullName>
        <ecNumber evidence="3">1.11.1.24</ecNumber>
    </recommendedName>
    <alternativeName>
        <fullName evidence="11">Bacterioferritin comigratory protein</fullName>
    </alternativeName>
    <alternativeName>
        <fullName evidence="9">Thioredoxin peroxidase</fullName>
    </alternativeName>
</protein>
<keyword evidence="16" id="KW-1185">Reference proteome</keyword>
<organism evidence="15 16">
    <name type="scientific">Tepidiforma thermophila (strain KCTC 52669 / CGMCC 1.13589 / G233)</name>
    <dbReference type="NCBI Taxonomy" id="2761530"/>
    <lineage>
        <taxon>Bacteria</taxon>
        <taxon>Bacillati</taxon>
        <taxon>Chloroflexota</taxon>
        <taxon>Tepidiformia</taxon>
        <taxon>Tepidiformales</taxon>
        <taxon>Tepidiformaceae</taxon>
        <taxon>Tepidiforma</taxon>
    </lineage>
</organism>
<keyword evidence="5" id="KW-0049">Antioxidant</keyword>
<accession>A0A2A9HK90</accession>
<dbReference type="Gene3D" id="3.40.30.10">
    <property type="entry name" value="Glutaredoxin"/>
    <property type="match status" value="1"/>
</dbReference>
<dbReference type="PROSITE" id="PS51352">
    <property type="entry name" value="THIOREDOXIN_2"/>
    <property type="match status" value="1"/>
</dbReference>
<dbReference type="InterPro" id="IPR036249">
    <property type="entry name" value="Thioredoxin-like_sf"/>
</dbReference>
<keyword evidence="8" id="KW-0676">Redox-active center</keyword>
<evidence type="ECO:0000256" key="10">
    <source>
        <dbReference type="ARBA" id="ARBA00038489"/>
    </source>
</evidence>
<evidence type="ECO:0000313" key="15">
    <source>
        <dbReference type="EMBL" id="PFG75406.1"/>
    </source>
</evidence>
<dbReference type="InterPro" id="IPR013766">
    <property type="entry name" value="Thioredoxin_domain"/>
</dbReference>
<sequence length="162" mass="17806">MLKPGTPAPDFTATLDDGSTFRLADCRGQKNVVLYFYPKDFTPGCTAEACSFRDNYSAIAAHDAIIIGVSGDSADRHASFREKHALPFPLIPDPDGKLRELYDAKGWIPWMPPRVTYVIDKEGVIRAALRHDFRVTAHVPEVLEALEKFAPRTGSSAPTAFG</sequence>
<evidence type="ECO:0000256" key="6">
    <source>
        <dbReference type="ARBA" id="ARBA00023002"/>
    </source>
</evidence>
<comment type="function">
    <text evidence="1">Thiol-specific peroxidase that catalyzes the reduction of hydrogen peroxide and organic hydroperoxides to water and alcohols, respectively. Plays a role in cell protection against oxidative stress by detoxifying peroxides and as sensor of hydrogen peroxide-mediated signaling events.</text>
</comment>
<dbReference type="EC" id="1.11.1.24" evidence="3"/>
<proteinExistence type="inferred from homology"/>
<dbReference type="InterPro" id="IPR000866">
    <property type="entry name" value="AhpC/TSA"/>
</dbReference>
<gene>
    <name evidence="15" type="ORF">A9A59_2675</name>
</gene>
<keyword evidence="6" id="KW-0560">Oxidoreductase</keyword>
<dbReference type="PANTHER" id="PTHR42801">
    <property type="entry name" value="THIOREDOXIN-DEPENDENT PEROXIDE REDUCTASE"/>
    <property type="match status" value="1"/>
</dbReference>
<dbReference type="CDD" id="cd03017">
    <property type="entry name" value="PRX_BCP"/>
    <property type="match status" value="1"/>
</dbReference>
<dbReference type="GO" id="GO:0045454">
    <property type="term" value="P:cell redox homeostasis"/>
    <property type="evidence" value="ECO:0007669"/>
    <property type="project" value="TreeGrafter"/>
</dbReference>
<keyword evidence="7" id="KW-1015">Disulfide bond</keyword>
<comment type="similarity">
    <text evidence="10">Belongs to the peroxiredoxin family. BCP/PrxQ subfamily.</text>
</comment>
<dbReference type="PANTHER" id="PTHR42801:SF4">
    <property type="entry name" value="AHPC_TSA FAMILY PROTEIN"/>
    <property type="match status" value="1"/>
</dbReference>
<feature type="domain" description="Thioredoxin" evidence="14">
    <location>
        <begin position="2"/>
        <end position="151"/>
    </location>
</feature>
<evidence type="ECO:0000256" key="4">
    <source>
        <dbReference type="ARBA" id="ARBA00022559"/>
    </source>
</evidence>
<feature type="active site" description="Cysteine sulfenic acid (-SOH) intermediate; for peroxidase activity" evidence="13">
    <location>
        <position position="45"/>
    </location>
</feature>
<evidence type="ECO:0000256" key="8">
    <source>
        <dbReference type="ARBA" id="ARBA00023284"/>
    </source>
</evidence>